<dbReference type="GO" id="GO:0005509">
    <property type="term" value="F:calcium ion binding"/>
    <property type="evidence" value="ECO:0007669"/>
    <property type="project" value="TreeGrafter"/>
</dbReference>
<dbReference type="AlphaFoldDB" id="A0A6I3IB15"/>
<dbReference type="Pfam" id="PF08450">
    <property type="entry name" value="SGL"/>
    <property type="match status" value="1"/>
</dbReference>
<feature type="active site" description="Proton donor/acceptor" evidence="2">
    <location>
        <position position="191"/>
    </location>
</feature>
<dbReference type="InterPro" id="IPR011042">
    <property type="entry name" value="6-blade_b-propeller_TolB-like"/>
</dbReference>
<feature type="binding site" evidence="3">
    <location>
        <position position="191"/>
    </location>
    <ligand>
        <name>a divalent metal cation</name>
        <dbReference type="ChEBI" id="CHEBI:60240"/>
    </ligand>
</feature>
<sequence length="281" mass="29798">MRAEPVTDPVCYHAEGPVWWPTWGLRWVDMLAGDVLTLRPDGEPTRTHVGTVVACLRPREGGGAVLALERAVASTRRDDLTELTVGPTFVPEGIRLNEGGCDPDGRFWVGSMAYDQRPDAATLYVVDDALAARPALDPVTVSNGIVWSPDGATGYYADTATHQVISFPYAGTPAIQDPRTLVDLGPDGSPDGLAVDAEGGVWMAMNGDGEVRRYTPQGRLDEVVQVPARQVTACTFGGDDLGILYITTSREGLDDGDDPLAGGVCAIRPGVAGLPALTWRG</sequence>
<evidence type="ECO:0000256" key="1">
    <source>
        <dbReference type="ARBA" id="ARBA00008853"/>
    </source>
</evidence>
<evidence type="ECO:0000313" key="5">
    <source>
        <dbReference type="EMBL" id="MTB70887.1"/>
    </source>
</evidence>
<keyword evidence="6" id="KW-1185">Reference proteome</keyword>
<feature type="binding site" evidence="3">
    <location>
        <position position="15"/>
    </location>
    <ligand>
        <name>a divalent metal cation</name>
        <dbReference type="ChEBI" id="CHEBI:60240"/>
    </ligand>
</feature>
<dbReference type="GO" id="GO:0004341">
    <property type="term" value="F:gluconolactonase activity"/>
    <property type="evidence" value="ECO:0007669"/>
    <property type="project" value="TreeGrafter"/>
</dbReference>
<feature type="binding site" evidence="3">
    <location>
        <position position="115"/>
    </location>
    <ligand>
        <name>substrate</name>
    </ligand>
</feature>
<keyword evidence="3" id="KW-0479">Metal-binding</keyword>
<accession>A0A6I3IB15</accession>
<dbReference type="PRINTS" id="PR01790">
    <property type="entry name" value="SMP30FAMILY"/>
</dbReference>
<feature type="binding site" evidence="3">
    <location>
        <position position="143"/>
    </location>
    <ligand>
        <name>a divalent metal cation</name>
        <dbReference type="ChEBI" id="CHEBI:60240"/>
    </ligand>
</feature>
<feature type="binding site" evidence="3">
    <location>
        <position position="97"/>
    </location>
    <ligand>
        <name>substrate</name>
    </ligand>
</feature>
<comment type="similarity">
    <text evidence="1">Belongs to the SMP-30/CGR1 family.</text>
</comment>
<gene>
    <name evidence="5" type="ORF">GGG17_02630</name>
</gene>
<evidence type="ECO:0000259" key="4">
    <source>
        <dbReference type="Pfam" id="PF08450"/>
    </source>
</evidence>
<dbReference type="Proteomes" id="UP000431092">
    <property type="component" value="Unassembled WGS sequence"/>
</dbReference>
<keyword evidence="3" id="KW-0862">Zinc</keyword>
<comment type="caution">
    <text evidence="5">The sequence shown here is derived from an EMBL/GenBank/DDBJ whole genome shotgun (WGS) entry which is preliminary data.</text>
</comment>
<dbReference type="Gene3D" id="2.120.10.30">
    <property type="entry name" value="TolB, C-terminal domain"/>
    <property type="match status" value="1"/>
</dbReference>
<comment type="cofactor">
    <cofactor evidence="3">
        <name>Zn(2+)</name>
        <dbReference type="ChEBI" id="CHEBI:29105"/>
    </cofactor>
    <text evidence="3">Binds 1 divalent metal cation per subunit.</text>
</comment>
<feature type="binding site" evidence="3">
    <location>
        <position position="95"/>
    </location>
    <ligand>
        <name>substrate</name>
    </ligand>
</feature>
<evidence type="ECO:0000313" key="6">
    <source>
        <dbReference type="Proteomes" id="UP000431092"/>
    </source>
</evidence>
<organism evidence="5 6">
    <name type="scientific">Arsenicicoccus cauae</name>
    <dbReference type="NCBI Taxonomy" id="2663847"/>
    <lineage>
        <taxon>Bacteria</taxon>
        <taxon>Bacillati</taxon>
        <taxon>Actinomycetota</taxon>
        <taxon>Actinomycetes</taxon>
        <taxon>Micrococcales</taxon>
        <taxon>Intrasporangiaceae</taxon>
        <taxon>Arsenicicoccus</taxon>
    </lineage>
</organism>
<dbReference type="InterPro" id="IPR013658">
    <property type="entry name" value="SGL"/>
</dbReference>
<dbReference type="PANTHER" id="PTHR10907">
    <property type="entry name" value="REGUCALCIN"/>
    <property type="match status" value="1"/>
</dbReference>
<name>A0A6I3IB15_9MICO</name>
<protein>
    <submittedName>
        <fullName evidence="5">SMP-30/gluconolactonase/LRE family protein</fullName>
    </submittedName>
</protein>
<dbReference type="SUPFAM" id="SSF63829">
    <property type="entry name" value="Calcium-dependent phosphotriesterase"/>
    <property type="match status" value="1"/>
</dbReference>
<dbReference type="GO" id="GO:0019853">
    <property type="term" value="P:L-ascorbic acid biosynthetic process"/>
    <property type="evidence" value="ECO:0007669"/>
    <property type="project" value="TreeGrafter"/>
</dbReference>
<evidence type="ECO:0000256" key="3">
    <source>
        <dbReference type="PIRSR" id="PIRSR605511-2"/>
    </source>
</evidence>
<evidence type="ECO:0000256" key="2">
    <source>
        <dbReference type="PIRSR" id="PIRSR605511-1"/>
    </source>
</evidence>
<reference evidence="5 6" key="1">
    <citation type="submission" date="2019-11" db="EMBL/GenBank/DDBJ databases">
        <title>Whole genome sequencing identifies a novel species of the genus Arsenicicoccus isolated from human blood.</title>
        <authorList>
            <person name="Jeong J.H."/>
            <person name="Kweon O.J."/>
            <person name="Kim H.R."/>
            <person name="Kim T.-H."/>
            <person name="Ha S.-M."/>
            <person name="Lee M.-K."/>
        </authorList>
    </citation>
    <scope>NUCLEOTIDE SEQUENCE [LARGE SCALE GENOMIC DNA]</scope>
    <source>
        <strain evidence="5 6">MKL-02</strain>
    </source>
</reference>
<proteinExistence type="inferred from homology"/>
<dbReference type="InterPro" id="IPR005511">
    <property type="entry name" value="SMP-30"/>
</dbReference>
<dbReference type="PANTHER" id="PTHR10907:SF47">
    <property type="entry name" value="REGUCALCIN"/>
    <property type="match status" value="1"/>
</dbReference>
<feature type="domain" description="SMP-30/Gluconolactonase/LRE-like region" evidence="4">
    <location>
        <begin position="14"/>
        <end position="249"/>
    </location>
</feature>
<dbReference type="RefSeq" id="WP_154592237.1">
    <property type="nucleotide sequence ID" value="NZ_WLVL01000007.1"/>
</dbReference>
<dbReference type="EMBL" id="WLVL01000007">
    <property type="protein sequence ID" value="MTB70887.1"/>
    <property type="molecule type" value="Genomic_DNA"/>
</dbReference>